<evidence type="ECO:0000313" key="3">
    <source>
        <dbReference type="EMBL" id="RKH46077.1"/>
    </source>
</evidence>
<dbReference type="EMBL" id="RAWB01000559">
    <property type="protein sequence ID" value="RKH46077.1"/>
    <property type="molecule type" value="Genomic_DNA"/>
</dbReference>
<evidence type="ECO:0000313" key="4">
    <source>
        <dbReference type="Proteomes" id="UP000272888"/>
    </source>
</evidence>
<sequence>MSVRGLVVTLGWVAVAGGSGCGSDSDGGGSQWQVGTGLKLDGEAVSVVYGNGPGTAVEGNDPRLTAASTAIQNGETPQAASFAVTGTGQVQGRLTANKEVFLDATTNATPATPLLLVRNTASGDTQPSWDQFRLFTLDSAGGLLVRGELGFGTLPMTGKGLRLMWHPNKAAFRVGNAETQWDEANIGFYSFAGGNLTLASALASFAYGDQCEAAGSAAACLGVSNKASGTAAFVTGASSTASGFASTAMGFTNTASGQGAVAMGYRNVADADYSTALGQRAGSGGFPGSFIWADRAVTSAVTNTASNQFMVRASGGVRLRTQSDLGTGCDLPAGSGTWSCTSDRATKEDFRRVDGEEVLAKVAAMPVESWRYKAEADGVRHVGPVAQDFRAAFGLGTDDKSIGLLDIDGVNMVAIQALARRTQELNAKSAEVDTLKAQMAEMQRSLARLEAAVHARDAKR</sequence>
<reference evidence="4" key="1">
    <citation type="submission" date="2018-09" db="EMBL/GenBank/DDBJ databases">
        <authorList>
            <person name="Livingstone P.G."/>
            <person name="Whitworth D.E."/>
        </authorList>
    </citation>
    <scope>NUCLEOTIDE SEQUENCE [LARGE SCALE GENOMIC DNA]</scope>
    <source>
        <strain evidence="4">CA051B</strain>
    </source>
</reference>
<dbReference type="InterPro" id="IPR011049">
    <property type="entry name" value="Serralysin-like_metalloprot_C"/>
</dbReference>
<dbReference type="Proteomes" id="UP000272888">
    <property type="component" value="Unassembled WGS sequence"/>
</dbReference>
<dbReference type="InterPro" id="IPR008640">
    <property type="entry name" value="Adhesin_Head_dom"/>
</dbReference>
<dbReference type="Pfam" id="PF05658">
    <property type="entry name" value="YadA_head"/>
    <property type="match status" value="1"/>
</dbReference>
<comment type="caution">
    <text evidence="3">The sequence shown here is derived from an EMBL/GenBank/DDBJ whole genome shotgun (WGS) entry which is preliminary data.</text>
</comment>
<evidence type="ECO:0000256" key="1">
    <source>
        <dbReference type="SAM" id="Coils"/>
    </source>
</evidence>
<dbReference type="Gene3D" id="2.150.10.10">
    <property type="entry name" value="Serralysin-like metalloprotease, C-terminal"/>
    <property type="match status" value="1"/>
</dbReference>
<feature type="domain" description="Peptidase S74" evidence="2">
    <location>
        <begin position="342"/>
        <end position="439"/>
    </location>
</feature>
<feature type="coiled-coil region" evidence="1">
    <location>
        <begin position="418"/>
        <end position="452"/>
    </location>
</feature>
<dbReference type="RefSeq" id="WP_120647502.1">
    <property type="nucleotide sequence ID" value="NZ_RAWB01000559.1"/>
</dbReference>
<dbReference type="InterPro" id="IPR030392">
    <property type="entry name" value="S74_ICA"/>
</dbReference>
<evidence type="ECO:0000259" key="2">
    <source>
        <dbReference type="PROSITE" id="PS51688"/>
    </source>
</evidence>
<keyword evidence="1" id="KW-0175">Coiled coil</keyword>
<organism evidence="3 4">
    <name type="scientific">Corallococcus llansteffanensis</name>
    <dbReference type="NCBI Taxonomy" id="2316731"/>
    <lineage>
        <taxon>Bacteria</taxon>
        <taxon>Pseudomonadati</taxon>
        <taxon>Myxococcota</taxon>
        <taxon>Myxococcia</taxon>
        <taxon>Myxococcales</taxon>
        <taxon>Cystobacterineae</taxon>
        <taxon>Myxococcaceae</taxon>
        <taxon>Corallococcus</taxon>
    </lineage>
</organism>
<dbReference type="CDD" id="cd12820">
    <property type="entry name" value="LbR_YadA-like"/>
    <property type="match status" value="1"/>
</dbReference>
<keyword evidence="4" id="KW-1185">Reference proteome</keyword>
<dbReference type="AlphaFoldDB" id="A0A3A8NNW3"/>
<dbReference type="GO" id="GO:0019867">
    <property type="term" value="C:outer membrane"/>
    <property type="evidence" value="ECO:0007669"/>
    <property type="project" value="InterPro"/>
</dbReference>
<gene>
    <name evidence="3" type="ORF">D7V93_34995</name>
</gene>
<dbReference type="PROSITE" id="PS51257">
    <property type="entry name" value="PROKAR_LIPOPROTEIN"/>
    <property type="match status" value="1"/>
</dbReference>
<proteinExistence type="predicted"/>
<dbReference type="PROSITE" id="PS51688">
    <property type="entry name" value="ICA"/>
    <property type="match status" value="1"/>
</dbReference>
<name>A0A3A8NNW3_9BACT</name>
<accession>A0A3A8NNW3</accession>
<protein>
    <submittedName>
        <fullName evidence="3">Peptidase S74</fullName>
    </submittedName>
</protein>
<dbReference type="Pfam" id="PF13884">
    <property type="entry name" value="Peptidase_S74"/>
    <property type="match status" value="1"/>
</dbReference>
<dbReference type="SUPFAM" id="SSF101967">
    <property type="entry name" value="Adhesin YadA, collagen-binding domain"/>
    <property type="match status" value="1"/>
</dbReference>